<evidence type="ECO:0000313" key="3">
    <source>
        <dbReference type="EMBL" id="SFR01572.1"/>
    </source>
</evidence>
<dbReference type="GO" id="GO:0004519">
    <property type="term" value="F:endonuclease activity"/>
    <property type="evidence" value="ECO:0007669"/>
    <property type="project" value="UniProtKB-KW"/>
</dbReference>
<keyword evidence="4" id="KW-1185">Reference proteome</keyword>
<dbReference type="EMBL" id="FOYI01000002">
    <property type="protein sequence ID" value="SFR01572.1"/>
    <property type="molecule type" value="Genomic_DNA"/>
</dbReference>
<sequence>MARVIAEVSPDIIALQGIDFDAESHALNALADLIAEAGADYPHRFARRPNSGRTTGLDLDGDGRLGGPGDAQGYGEFSGSEGMALLSRFPIIEAEVSDLSTLLWRDLPGAEMPELSAEIIAIQRLSTIAHWIIPVELPEGGRVDVMTFHATPPVFDGPEDRNGLRNADELRLWSALLDGALADVPGGAAPPEGPFVILGDANLDASAGDGRRPVMQEFLARSDIQDPRPESPGGTDAGRPMATADWRAIDVGLMRVDYVWPSQHWRIARSGVHWPAAETPANADAIAASRHRIVWADLVVPETP</sequence>
<dbReference type="Gene3D" id="3.60.10.10">
    <property type="entry name" value="Endonuclease/exonuclease/phosphatase"/>
    <property type="match status" value="1"/>
</dbReference>
<feature type="region of interest" description="Disordered" evidence="1">
    <location>
        <begin position="222"/>
        <end position="242"/>
    </location>
</feature>
<evidence type="ECO:0000313" key="4">
    <source>
        <dbReference type="Proteomes" id="UP000199302"/>
    </source>
</evidence>
<dbReference type="Pfam" id="PF03372">
    <property type="entry name" value="Exo_endo_phos"/>
    <property type="match status" value="1"/>
</dbReference>
<dbReference type="InterPro" id="IPR036691">
    <property type="entry name" value="Endo/exonu/phosph_ase_sf"/>
</dbReference>
<dbReference type="GO" id="GO:0004527">
    <property type="term" value="F:exonuclease activity"/>
    <property type="evidence" value="ECO:0007669"/>
    <property type="project" value="UniProtKB-KW"/>
</dbReference>
<keyword evidence="3" id="KW-0255">Endonuclease</keyword>
<accession>A0A1I6D895</accession>
<gene>
    <name evidence="3" type="ORF">SAMN04515673_102381</name>
</gene>
<keyword evidence="3" id="KW-0378">Hydrolase</keyword>
<name>A0A1I6D895_9RHOB</name>
<evidence type="ECO:0000259" key="2">
    <source>
        <dbReference type="Pfam" id="PF03372"/>
    </source>
</evidence>
<keyword evidence="3" id="KW-0269">Exonuclease</keyword>
<dbReference type="InterPro" id="IPR005135">
    <property type="entry name" value="Endo/exonuclease/phosphatase"/>
</dbReference>
<feature type="domain" description="Endonuclease/exonuclease/phosphatase" evidence="2">
    <location>
        <begin position="2"/>
        <end position="279"/>
    </location>
</feature>
<protein>
    <submittedName>
        <fullName evidence="3">Metal-dependent hydrolase, endonuclease/exonuclease/phosphatase family</fullName>
    </submittedName>
</protein>
<evidence type="ECO:0000256" key="1">
    <source>
        <dbReference type="SAM" id="MobiDB-lite"/>
    </source>
</evidence>
<dbReference type="AlphaFoldDB" id="A0A1I6D895"/>
<dbReference type="STRING" id="871652.SAMN04515673_102381"/>
<reference evidence="3 4" key="1">
    <citation type="submission" date="2016-10" db="EMBL/GenBank/DDBJ databases">
        <authorList>
            <person name="de Groot N.N."/>
        </authorList>
    </citation>
    <scope>NUCLEOTIDE SEQUENCE [LARGE SCALE GENOMIC DNA]</scope>
    <source>
        <strain evidence="4">KMM 9023,NRIC 0796,JCM 17311,KCTC 23692</strain>
    </source>
</reference>
<organism evidence="3 4">
    <name type="scientific">Poseidonocella sedimentorum</name>
    <dbReference type="NCBI Taxonomy" id="871652"/>
    <lineage>
        <taxon>Bacteria</taxon>
        <taxon>Pseudomonadati</taxon>
        <taxon>Pseudomonadota</taxon>
        <taxon>Alphaproteobacteria</taxon>
        <taxon>Rhodobacterales</taxon>
        <taxon>Roseobacteraceae</taxon>
        <taxon>Poseidonocella</taxon>
    </lineage>
</organism>
<dbReference type="Proteomes" id="UP000199302">
    <property type="component" value="Unassembled WGS sequence"/>
</dbReference>
<proteinExistence type="predicted"/>
<keyword evidence="3" id="KW-0540">Nuclease</keyword>
<dbReference type="SUPFAM" id="SSF56219">
    <property type="entry name" value="DNase I-like"/>
    <property type="match status" value="1"/>
</dbReference>
<feature type="region of interest" description="Disordered" evidence="1">
    <location>
        <begin position="44"/>
        <end position="73"/>
    </location>
</feature>